<protein>
    <submittedName>
        <fullName evidence="2">MGT family glycosyltransferase</fullName>
    </submittedName>
</protein>
<dbReference type="PANTHER" id="PTHR21015:SF22">
    <property type="entry name" value="GLYCOSYLTRANSFERASE"/>
    <property type="match status" value="1"/>
</dbReference>
<dbReference type="AlphaFoldDB" id="A0A4R7FQV6"/>
<dbReference type="InterPro" id="IPR002213">
    <property type="entry name" value="UDP_glucos_trans"/>
</dbReference>
<sequence length="447" mass="49009">MPRIVAAGAPRHQSGRVARVLFTSARQDGFVLPLLQLVRAMVARGDEVWFLCGDAYRDRIEAAGAVFERMPYDEAVPPSRIEHEQPRSGVREVARLLRSLFLDSVEPDFRTVMALHGRIGFDLVVTEPLFVGAAAVGLLPRSERPAVLSIGLFPLPFSSPDVPPFGSGLTPIEGPLNPLRNALLRGAADVVALERVRKEFAATIERLTGRRPSGGLFDLGLTSDAWAQTSVPQFEYPRRRTPEQVRWVGPLPAPTSFPLPDWWDYSERRRIVHVTQGTYANEDPTELIVPTIRALAEEDVLVVATTGGPDRSTIERAHGGPLPANVRVERFMPYDHLLPAAAVMVTNGGFGAVHHALRHGLPLVVAGTSEDKVEVNARVRWAGVGIDLHQQRVEPDAVREAVLHVLDERARFRRAAARLARAIADTDAIASVLEIADELTTEVPARP</sequence>
<name>A0A4R7FQV6_9MICO</name>
<evidence type="ECO:0000313" key="2">
    <source>
        <dbReference type="EMBL" id="TDS80185.1"/>
    </source>
</evidence>
<dbReference type="PANTHER" id="PTHR21015">
    <property type="entry name" value="UDP-N-ACETYLGLUCOSAMINE--N-ACETYLMURAMYL-(PENTAPEPTIDE) PYROPHOSPHORYL-UNDECAPRENOL N-ACETYLGLUCOSAMINE TRANSFERASE 1"/>
    <property type="match status" value="1"/>
</dbReference>
<accession>A0A4R7FQV6</accession>
<dbReference type="SUPFAM" id="SSF53756">
    <property type="entry name" value="UDP-Glycosyltransferase/glycogen phosphorylase"/>
    <property type="match status" value="1"/>
</dbReference>
<comment type="caution">
    <text evidence="2">The sequence shown here is derived from an EMBL/GenBank/DDBJ whole genome shotgun (WGS) entry which is preliminary data.</text>
</comment>
<feature type="domain" description="Erythromycin biosynthesis protein CIII-like C-terminal" evidence="1">
    <location>
        <begin position="319"/>
        <end position="425"/>
    </location>
</feature>
<evidence type="ECO:0000259" key="1">
    <source>
        <dbReference type="Pfam" id="PF06722"/>
    </source>
</evidence>
<organism evidence="2 3">
    <name type="scientific">Amnibacterium kyonggiense</name>
    <dbReference type="NCBI Taxonomy" id="595671"/>
    <lineage>
        <taxon>Bacteria</taxon>
        <taxon>Bacillati</taxon>
        <taxon>Actinomycetota</taxon>
        <taxon>Actinomycetes</taxon>
        <taxon>Micrococcales</taxon>
        <taxon>Microbacteriaceae</taxon>
        <taxon>Amnibacterium</taxon>
    </lineage>
</organism>
<dbReference type="Proteomes" id="UP000295344">
    <property type="component" value="Unassembled WGS sequence"/>
</dbReference>
<keyword evidence="3" id="KW-1185">Reference proteome</keyword>
<evidence type="ECO:0000313" key="3">
    <source>
        <dbReference type="Proteomes" id="UP000295344"/>
    </source>
</evidence>
<dbReference type="GO" id="GO:0016758">
    <property type="term" value="F:hexosyltransferase activity"/>
    <property type="evidence" value="ECO:0007669"/>
    <property type="project" value="UniProtKB-ARBA"/>
</dbReference>
<dbReference type="GO" id="GO:0008194">
    <property type="term" value="F:UDP-glycosyltransferase activity"/>
    <property type="evidence" value="ECO:0007669"/>
    <property type="project" value="InterPro"/>
</dbReference>
<dbReference type="EMBL" id="SOAM01000001">
    <property type="protein sequence ID" value="TDS80185.1"/>
    <property type="molecule type" value="Genomic_DNA"/>
</dbReference>
<gene>
    <name evidence="2" type="ORF">CLV52_0739</name>
</gene>
<keyword evidence="2" id="KW-0808">Transferase</keyword>
<reference evidence="2 3" key="1">
    <citation type="submission" date="2019-03" db="EMBL/GenBank/DDBJ databases">
        <title>Genomic Encyclopedia of Archaeal and Bacterial Type Strains, Phase II (KMG-II): from individual species to whole genera.</title>
        <authorList>
            <person name="Goeker M."/>
        </authorList>
    </citation>
    <scope>NUCLEOTIDE SEQUENCE [LARGE SCALE GENOMIC DNA]</scope>
    <source>
        <strain evidence="2 3">DSM 24782</strain>
    </source>
</reference>
<dbReference type="FunFam" id="3.40.50.2000:FF:000072">
    <property type="entry name" value="Glycosyl transferase"/>
    <property type="match status" value="1"/>
</dbReference>
<proteinExistence type="predicted"/>
<dbReference type="InterPro" id="IPR010610">
    <property type="entry name" value="EryCIII-like_C"/>
</dbReference>
<dbReference type="Pfam" id="PF06722">
    <property type="entry name" value="EryCIII-like_C"/>
    <property type="match status" value="1"/>
</dbReference>
<dbReference type="CDD" id="cd03784">
    <property type="entry name" value="GT1_Gtf-like"/>
    <property type="match status" value="1"/>
</dbReference>
<dbReference type="Gene3D" id="3.40.50.2000">
    <property type="entry name" value="Glycogen Phosphorylase B"/>
    <property type="match status" value="2"/>
</dbReference>